<accession>A0ABV2B0D3</accession>
<reference evidence="1 2" key="1">
    <citation type="submission" date="2013-03" db="EMBL/GenBank/DDBJ databases">
        <title>Salinisphaera dokdonensis CL-ES53 Genome Sequencing.</title>
        <authorList>
            <person name="Li C."/>
            <person name="Lai Q."/>
            <person name="Shao Z."/>
        </authorList>
    </citation>
    <scope>NUCLEOTIDE SEQUENCE [LARGE SCALE GENOMIC DNA]</scope>
    <source>
        <strain evidence="1 2">CL-ES53</strain>
    </source>
</reference>
<organism evidence="1 2">
    <name type="scientific">Salinisphaera dokdonensis CL-ES53</name>
    <dbReference type="NCBI Taxonomy" id="1304272"/>
    <lineage>
        <taxon>Bacteria</taxon>
        <taxon>Pseudomonadati</taxon>
        <taxon>Pseudomonadota</taxon>
        <taxon>Gammaproteobacteria</taxon>
        <taxon>Salinisphaerales</taxon>
        <taxon>Salinisphaeraceae</taxon>
        <taxon>Salinisphaera</taxon>
    </lineage>
</organism>
<dbReference type="EMBL" id="APND01000002">
    <property type="protein sequence ID" value="MES1928839.1"/>
    <property type="molecule type" value="Genomic_DNA"/>
</dbReference>
<gene>
    <name evidence="1" type="ORF">SADO_06282</name>
</gene>
<proteinExistence type="predicted"/>
<sequence>MILMTGRSFGEVVRTRIALDWHEPIRERPITVDIGGGWIGLRCSRVEMPAAPHGLADRQSPTADFACVSMPRCLGAVLSSSNAAPPEGASIFPWLKLDRRVWRTWWTDALAETCRDIGGLAQAGALEHFLWRRLITGTADAVTHAKWLTGRSSIVVQNAIAYTAVTSESYRRAHAEALRPLEETLAGLLPERAADRIGDASRPPIDPAIGSRRVPLQETQRLAADFYVNTALDASADLDQPLLWRSAHDRLVQYTGAMFLAATGCRPHGLPMLEARLYAGSRQPIVCSDKDSDDFSMARALVMPRLLLDQVEALRQLQQRWAAMSSNPGWRCWHAPPTRLPKARAQARTFMRAREPGICALDDSTGGSATAGGYTLRPRDLLTYTQMQRNGFRSALRTFLNDKGFFQYEIDAWMGHQVHGRDVAAPTATMPIRPVLQSMAKAVDEKLRALGWRVIPRRVG</sequence>
<comment type="caution">
    <text evidence="1">The sequence shown here is derived from an EMBL/GenBank/DDBJ whole genome shotgun (WGS) entry which is preliminary data.</text>
</comment>
<protein>
    <submittedName>
        <fullName evidence="1">Uncharacterized protein</fullName>
    </submittedName>
</protein>
<evidence type="ECO:0000313" key="2">
    <source>
        <dbReference type="Proteomes" id="UP001460888"/>
    </source>
</evidence>
<keyword evidence="2" id="KW-1185">Reference proteome</keyword>
<evidence type="ECO:0000313" key="1">
    <source>
        <dbReference type="EMBL" id="MES1928839.1"/>
    </source>
</evidence>
<dbReference type="Proteomes" id="UP001460888">
    <property type="component" value="Unassembled WGS sequence"/>
</dbReference>
<name>A0ABV2B0D3_9GAMM</name>